<dbReference type="EMBL" id="CAJHIP010000004">
    <property type="protein sequence ID" value="CAD6491642.1"/>
    <property type="molecule type" value="Genomic_DNA"/>
</dbReference>
<dbReference type="SUPFAM" id="SSF53756">
    <property type="entry name" value="UDP-Glycosyltransferase/glycogen phosphorylase"/>
    <property type="match status" value="1"/>
</dbReference>
<keyword evidence="2" id="KW-0808">Transferase</keyword>
<dbReference type="AlphaFoldDB" id="A0A811T7M3"/>
<dbReference type="Gene3D" id="3.40.50.2000">
    <property type="entry name" value="Glycogen Phosphorylase B"/>
    <property type="match status" value="2"/>
</dbReference>
<dbReference type="PANTHER" id="PTHR45947:SF15">
    <property type="entry name" value="TEICHURONIC ACID BIOSYNTHESIS GLYCOSYLTRANSFERASE TUAC-RELATED"/>
    <property type="match status" value="1"/>
</dbReference>
<dbReference type="PANTHER" id="PTHR45947">
    <property type="entry name" value="SULFOQUINOVOSYL TRANSFERASE SQD2"/>
    <property type="match status" value="1"/>
</dbReference>
<protein>
    <submittedName>
        <fullName evidence="2">D-inositol-3-phosphate glycosyltransferase</fullName>
        <ecNumber evidence="2">2.4.1.250</ecNumber>
    </submittedName>
</protein>
<comment type="caution">
    <text evidence="2">The sequence shown here is derived from an EMBL/GenBank/DDBJ whole genome shotgun (WGS) entry which is preliminary data.</text>
</comment>
<dbReference type="InterPro" id="IPR001296">
    <property type="entry name" value="Glyco_trans_1"/>
</dbReference>
<evidence type="ECO:0000313" key="3">
    <source>
        <dbReference type="Proteomes" id="UP000603056"/>
    </source>
</evidence>
<dbReference type="Pfam" id="PF00534">
    <property type="entry name" value="Glycos_transf_1"/>
    <property type="match status" value="1"/>
</dbReference>
<dbReference type="CDD" id="cd03794">
    <property type="entry name" value="GT4_WbuB-like"/>
    <property type="match status" value="1"/>
</dbReference>
<gene>
    <name evidence="2" type="primary">mshA_3</name>
    <name evidence="2" type="ORF">FFODKBPE_00183</name>
</gene>
<keyword evidence="2" id="KW-0328">Glycosyltransferase</keyword>
<name>A0A811T7M3_9EURY</name>
<feature type="domain" description="Glycosyl transferase family 1" evidence="1">
    <location>
        <begin position="204"/>
        <end position="380"/>
    </location>
</feature>
<dbReference type="Proteomes" id="UP000603056">
    <property type="component" value="Unassembled WGS sequence"/>
</dbReference>
<reference evidence="2" key="1">
    <citation type="submission" date="2020-10" db="EMBL/GenBank/DDBJ databases">
        <authorList>
            <person name="Hahn C.J."/>
            <person name="Laso-Perez R."/>
            <person name="Vulcano F."/>
            <person name="Vaziourakis K.-M."/>
            <person name="Stokke R."/>
            <person name="Steen I.H."/>
            <person name="Teske A."/>
            <person name="Boetius A."/>
            <person name="Liebeke M."/>
            <person name="Amann R."/>
            <person name="Knittel K."/>
        </authorList>
    </citation>
    <scope>NUCLEOTIDE SEQUENCE</scope>
    <source>
        <strain evidence="2">Gfbio:e3339647-f889-4370-9287-4fb5cb688e4c:AG394J04_GoMArc1</strain>
    </source>
</reference>
<dbReference type="EC" id="2.4.1.250" evidence="2"/>
<evidence type="ECO:0000259" key="1">
    <source>
        <dbReference type="Pfam" id="PF00534"/>
    </source>
</evidence>
<dbReference type="GO" id="GO:0102710">
    <property type="term" value="F:D-inositol-3-phosphate glycosyltransferase activity"/>
    <property type="evidence" value="ECO:0007669"/>
    <property type="project" value="UniProtKB-EC"/>
</dbReference>
<accession>A0A811T7M3</accession>
<sequence>MCLMKPLEGDNMTPNEYAKELEITLMGDSPDGKLSGGARINTLINILKAKEVKINLVSYLAYSNKFKIEHKNVDDLLSSTTIHFPSHWHRFLKAPLLLLFNFVYSWKSTKTSHLILSSGGSMLLQMPMIAVSKLRHKPFIFDYLDIEVEGIPESIYGYFMKNVTVVFAISHYLVDKAKSYGCKNVVYVPAFVDTNLFQRNTKARERLRANWRVNYDAIIIGYAGALAYTEGIPILLQSFKNLSEKYPKLRLFILGTEQVIGQGDEIFGLVKKLNLEGKVTFIPPVPHAEVPNFLSACDILCSPKVDCEINRAANPIKVVEYLSMGIPTICSSIGEVSLIIQDMVNGFLVKPGDVKDLEERLEWIILNPERSKEIGEKGRNIAIEKYSSKALQDTIGQAISEIVDRKKRNKRGD</sequence>
<dbReference type="InterPro" id="IPR050194">
    <property type="entry name" value="Glycosyltransferase_grp1"/>
</dbReference>
<proteinExistence type="predicted"/>
<evidence type="ECO:0000313" key="2">
    <source>
        <dbReference type="EMBL" id="CAD6491642.1"/>
    </source>
</evidence>
<organism evidence="2 3">
    <name type="scientific">Candidatus Argoarchaeum ethanivorans</name>
    <dbReference type="NCBI Taxonomy" id="2608793"/>
    <lineage>
        <taxon>Archaea</taxon>
        <taxon>Methanobacteriati</taxon>
        <taxon>Methanobacteriota</taxon>
        <taxon>Stenosarchaea group</taxon>
        <taxon>Methanomicrobia</taxon>
        <taxon>Methanosarcinales</taxon>
        <taxon>Methanosarcinales incertae sedis</taxon>
        <taxon>GOM Arc I cluster</taxon>
        <taxon>Candidatus Argoarchaeum</taxon>
    </lineage>
</organism>